<feature type="domain" description="Peripheral subunit-binding (PSBD)" evidence="9">
    <location>
        <begin position="127"/>
        <end position="164"/>
    </location>
</feature>
<dbReference type="PANTHER" id="PTHR43178">
    <property type="entry name" value="DIHYDROLIPOAMIDE ACETYLTRANSFERASE COMPONENT OF PYRUVATE DEHYDROGENASE COMPLEX"/>
    <property type="match status" value="1"/>
</dbReference>
<evidence type="ECO:0000256" key="6">
    <source>
        <dbReference type="RuleBase" id="RU003423"/>
    </source>
</evidence>
<evidence type="ECO:0000256" key="3">
    <source>
        <dbReference type="ARBA" id="ARBA00022679"/>
    </source>
</evidence>
<dbReference type="Gene3D" id="4.10.320.10">
    <property type="entry name" value="E3-binding domain"/>
    <property type="match status" value="1"/>
</dbReference>
<dbReference type="GO" id="GO:0031405">
    <property type="term" value="F:lipoic acid binding"/>
    <property type="evidence" value="ECO:0007669"/>
    <property type="project" value="TreeGrafter"/>
</dbReference>
<evidence type="ECO:0000259" key="8">
    <source>
        <dbReference type="PROSITE" id="PS50968"/>
    </source>
</evidence>
<evidence type="ECO:0000256" key="2">
    <source>
        <dbReference type="ARBA" id="ARBA00007317"/>
    </source>
</evidence>
<protein>
    <recommendedName>
        <fullName evidence="6">Dihydrolipoamide acetyltransferase component of pyruvate dehydrogenase complex</fullName>
        <ecNumber evidence="6">2.3.1.-</ecNumber>
    </recommendedName>
</protein>
<evidence type="ECO:0000256" key="7">
    <source>
        <dbReference type="SAM" id="MobiDB-lite"/>
    </source>
</evidence>
<reference evidence="10 11" key="1">
    <citation type="submission" date="2016-10" db="EMBL/GenBank/DDBJ databases">
        <authorList>
            <person name="de Groot N.N."/>
        </authorList>
    </citation>
    <scope>NUCLEOTIDE SEQUENCE [LARGE SCALE GENOMIC DNA]</scope>
    <source>
        <strain evidence="10 11">DSM 21799</strain>
    </source>
</reference>
<dbReference type="SUPFAM" id="SSF51230">
    <property type="entry name" value="Single hybrid motif"/>
    <property type="match status" value="1"/>
</dbReference>
<dbReference type="InterPro" id="IPR000089">
    <property type="entry name" value="Biotin_lipoyl"/>
</dbReference>
<dbReference type="STRING" id="640635.SAMN04489806_1458"/>
<name>A0A1H4L886_9MICO</name>
<sequence>MSTEVRVPTTGNAGEDVVVAQWSVAEGQSVSAGEVLLVLETAKSTVDIEAPVSGTLLRALAEEGDEVAEFSVVAILGEPGESVAGTAPDSDASPTASAPASSPVAASPAAAGPAPLASRRNARGKVKASPRAALMAERRRIDLERIVGSGPGGRIIVSDVIAAKAARPSTESVAPAAAAPAASALPDVDFEVVPVRGARKVTAQRMHESLQSTAQVTLTRYADASRLFDYAARLTHVSESTGRGRISINDLLLYATAKAVIRHPEANSAFNWDGIRRFRTVNLGFAVDTGQALLVPVIERAETLSLEDLASTAHDSIAQAKAGSLSSERMSGGTFTVSNLGGLGIHWFTPVLNPPQACILGIGAAHQAYPDAPRQLPLSLTFDHRALDGVAAAKVLAEIAQNIETVDVLSAFSA</sequence>
<dbReference type="PROSITE" id="PS51826">
    <property type="entry name" value="PSBD"/>
    <property type="match status" value="1"/>
</dbReference>
<evidence type="ECO:0000259" key="9">
    <source>
        <dbReference type="PROSITE" id="PS51826"/>
    </source>
</evidence>
<dbReference type="RefSeq" id="WP_176980758.1">
    <property type="nucleotide sequence ID" value="NZ_FNRY01000001.1"/>
</dbReference>
<evidence type="ECO:0000256" key="5">
    <source>
        <dbReference type="ARBA" id="ARBA00023315"/>
    </source>
</evidence>
<dbReference type="Gene3D" id="2.40.50.100">
    <property type="match status" value="1"/>
</dbReference>
<dbReference type="Pfam" id="PF00364">
    <property type="entry name" value="Biotin_lipoyl"/>
    <property type="match status" value="1"/>
</dbReference>
<dbReference type="CDD" id="cd06849">
    <property type="entry name" value="lipoyl_domain"/>
    <property type="match status" value="1"/>
</dbReference>
<dbReference type="SUPFAM" id="SSF47005">
    <property type="entry name" value="Peripheral subunit-binding domain of 2-oxo acid dehydrogenase complex"/>
    <property type="match status" value="1"/>
</dbReference>
<dbReference type="InterPro" id="IPR036625">
    <property type="entry name" value="E3-bd_dom_sf"/>
</dbReference>
<feature type="compositionally biased region" description="Low complexity" evidence="7">
    <location>
        <begin position="87"/>
        <end position="118"/>
    </location>
</feature>
<dbReference type="PROSITE" id="PS00189">
    <property type="entry name" value="LIPOYL"/>
    <property type="match status" value="1"/>
</dbReference>
<dbReference type="Gene3D" id="3.30.559.10">
    <property type="entry name" value="Chloramphenicol acetyltransferase-like domain"/>
    <property type="match status" value="1"/>
</dbReference>
<dbReference type="Pfam" id="PF02817">
    <property type="entry name" value="E3_binding"/>
    <property type="match status" value="1"/>
</dbReference>
<keyword evidence="5 6" id="KW-0012">Acyltransferase</keyword>
<dbReference type="PANTHER" id="PTHR43178:SF5">
    <property type="entry name" value="LIPOAMIDE ACYLTRANSFERASE COMPONENT OF BRANCHED-CHAIN ALPHA-KETO ACID DEHYDROGENASE COMPLEX, MITOCHONDRIAL"/>
    <property type="match status" value="1"/>
</dbReference>
<dbReference type="PROSITE" id="PS50968">
    <property type="entry name" value="BIOTINYL_LIPOYL"/>
    <property type="match status" value="1"/>
</dbReference>
<dbReference type="EMBL" id="FNRY01000001">
    <property type="protein sequence ID" value="SEB66990.1"/>
    <property type="molecule type" value="Genomic_DNA"/>
</dbReference>
<dbReference type="InterPro" id="IPR004167">
    <property type="entry name" value="PSBD"/>
</dbReference>
<dbReference type="GO" id="GO:0005737">
    <property type="term" value="C:cytoplasm"/>
    <property type="evidence" value="ECO:0007669"/>
    <property type="project" value="TreeGrafter"/>
</dbReference>
<keyword evidence="3 6" id="KW-0808">Transferase</keyword>
<evidence type="ECO:0000256" key="1">
    <source>
        <dbReference type="ARBA" id="ARBA00001938"/>
    </source>
</evidence>
<evidence type="ECO:0000313" key="11">
    <source>
        <dbReference type="Proteomes" id="UP000199183"/>
    </source>
</evidence>
<comment type="cofactor">
    <cofactor evidence="1 6">
        <name>(R)-lipoate</name>
        <dbReference type="ChEBI" id="CHEBI:83088"/>
    </cofactor>
</comment>
<dbReference type="InterPro" id="IPR011053">
    <property type="entry name" value="Single_hybrid_motif"/>
</dbReference>
<gene>
    <name evidence="10" type="ORF">SAMN04489806_1458</name>
</gene>
<feature type="domain" description="Lipoyl-binding" evidence="8">
    <location>
        <begin position="2"/>
        <end position="77"/>
    </location>
</feature>
<proteinExistence type="inferred from homology"/>
<dbReference type="Proteomes" id="UP000199183">
    <property type="component" value="Unassembled WGS sequence"/>
</dbReference>
<dbReference type="SUPFAM" id="SSF52777">
    <property type="entry name" value="CoA-dependent acyltransferases"/>
    <property type="match status" value="1"/>
</dbReference>
<dbReference type="Pfam" id="PF00198">
    <property type="entry name" value="2-oxoacid_dh"/>
    <property type="match status" value="1"/>
</dbReference>
<dbReference type="AlphaFoldDB" id="A0A1H4L886"/>
<keyword evidence="4 6" id="KW-0450">Lipoyl</keyword>
<dbReference type="InterPro" id="IPR023213">
    <property type="entry name" value="CAT-like_dom_sf"/>
</dbReference>
<evidence type="ECO:0000313" key="10">
    <source>
        <dbReference type="EMBL" id="SEB66990.1"/>
    </source>
</evidence>
<dbReference type="InterPro" id="IPR001078">
    <property type="entry name" value="2-oxoacid_DH_actylTfrase"/>
</dbReference>
<dbReference type="EC" id="2.3.1.-" evidence="6"/>
<evidence type="ECO:0000256" key="4">
    <source>
        <dbReference type="ARBA" id="ARBA00022823"/>
    </source>
</evidence>
<dbReference type="InterPro" id="IPR003016">
    <property type="entry name" value="2-oxoA_DH_lipoyl-BS"/>
</dbReference>
<comment type="similarity">
    <text evidence="2 6">Belongs to the 2-oxoacid dehydrogenase family.</text>
</comment>
<feature type="region of interest" description="Disordered" evidence="7">
    <location>
        <begin position="82"/>
        <end position="131"/>
    </location>
</feature>
<dbReference type="GO" id="GO:0016407">
    <property type="term" value="F:acetyltransferase activity"/>
    <property type="evidence" value="ECO:0007669"/>
    <property type="project" value="TreeGrafter"/>
</dbReference>
<dbReference type="InterPro" id="IPR050743">
    <property type="entry name" value="2-oxoacid_DH_E2_comp"/>
</dbReference>
<organism evidence="10 11">
    <name type="scientific">Paramicrobacterium humi</name>
    <dbReference type="NCBI Taxonomy" id="640635"/>
    <lineage>
        <taxon>Bacteria</taxon>
        <taxon>Bacillati</taxon>
        <taxon>Actinomycetota</taxon>
        <taxon>Actinomycetes</taxon>
        <taxon>Micrococcales</taxon>
        <taxon>Microbacteriaceae</taxon>
        <taxon>Paramicrobacterium</taxon>
    </lineage>
</organism>
<keyword evidence="11" id="KW-1185">Reference proteome</keyword>
<keyword evidence="10" id="KW-0670">Pyruvate</keyword>
<accession>A0A1H4L886</accession>